<dbReference type="InterPro" id="IPR029063">
    <property type="entry name" value="SAM-dependent_MTases_sf"/>
</dbReference>
<organism evidence="6 7">
    <name type="scientific">Paraburkholderia sediminicola</name>
    <dbReference type="NCBI Taxonomy" id="458836"/>
    <lineage>
        <taxon>Bacteria</taxon>
        <taxon>Pseudomonadati</taxon>
        <taxon>Pseudomonadota</taxon>
        <taxon>Betaproteobacteria</taxon>
        <taxon>Burkholderiales</taxon>
        <taxon>Burkholderiaceae</taxon>
        <taxon>Paraburkholderia</taxon>
    </lineage>
</organism>
<evidence type="ECO:0000256" key="5">
    <source>
        <dbReference type="ARBA" id="ARBA00023098"/>
    </source>
</evidence>
<dbReference type="CDD" id="cd02440">
    <property type="entry name" value="AdoMet_MTases"/>
    <property type="match status" value="1"/>
</dbReference>
<protein>
    <submittedName>
        <fullName evidence="6">S-adenosylmethionine-dependent methyltransferase UmaA</fullName>
        <ecNumber evidence="6">2.1.1.-</ecNumber>
    </submittedName>
</protein>
<dbReference type="RefSeq" id="WP_175054734.1">
    <property type="nucleotide sequence ID" value="NZ_CADIKC010000019.1"/>
</dbReference>
<dbReference type="EMBL" id="CADIKC010000019">
    <property type="protein sequence ID" value="CAB3744841.1"/>
    <property type="molecule type" value="Genomic_DNA"/>
</dbReference>
<dbReference type="SUPFAM" id="SSF53335">
    <property type="entry name" value="S-adenosyl-L-methionine-dependent methyltransferases"/>
    <property type="match status" value="1"/>
</dbReference>
<dbReference type="Gene3D" id="3.40.50.150">
    <property type="entry name" value="Vaccinia Virus protein VP39"/>
    <property type="match status" value="1"/>
</dbReference>
<keyword evidence="2 6" id="KW-0489">Methyltransferase</keyword>
<dbReference type="Proteomes" id="UP000494255">
    <property type="component" value="Unassembled WGS sequence"/>
</dbReference>
<dbReference type="PANTHER" id="PTHR43667:SF1">
    <property type="entry name" value="CYCLOPROPANE-FATTY-ACYL-PHOSPHOLIPID SYNTHASE"/>
    <property type="match status" value="1"/>
</dbReference>
<dbReference type="InterPro" id="IPR003333">
    <property type="entry name" value="CMAS"/>
</dbReference>
<sequence length="310" mass="34629">MIDARDATAVAEPRPLEPAYGGSADAVKYHYDVSRAFYRLWLDDTMTYSAALWDDTAPSPDTLEAAQRRKIGFHLDHARAGAARMLLDIGCGWGGLVSAAAHLPQMQHIVGLTLSEDQAQYVRSMALANVDIRLESWVDHVPSQRYDSIVSIGALEHFAKPADSIDEKIAVYRDFFEKCRDWMAPGGRMSLQTIAYGSMRREDASAFINNAIFPVADLPRLAEIAQAADGVLEISSIRNDRLHYARTMERWAGNLRHRFDEAVALVGEETAHRYLTYLTQSAVGFYMGKIGLLRIALRPISARWAENREA</sequence>
<accession>A0A6J5CT62</accession>
<dbReference type="PIRSF" id="PIRSF003085">
    <property type="entry name" value="CMAS"/>
    <property type="match status" value="1"/>
</dbReference>
<proteinExistence type="inferred from homology"/>
<evidence type="ECO:0000256" key="3">
    <source>
        <dbReference type="ARBA" id="ARBA00022679"/>
    </source>
</evidence>
<name>A0A6J5CT62_9BURK</name>
<comment type="similarity">
    <text evidence="1">Belongs to the CFA/CMAS family.</text>
</comment>
<dbReference type="GO" id="GO:0008168">
    <property type="term" value="F:methyltransferase activity"/>
    <property type="evidence" value="ECO:0007669"/>
    <property type="project" value="UniProtKB-KW"/>
</dbReference>
<dbReference type="AlphaFoldDB" id="A0A6J5CT62"/>
<dbReference type="Pfam" id="PF02353">
    <property type="entry name" value="CMAS"/>
    <property type="match status" value="1"/>
</dbReference>
<evidence type="ECO:0000256" key="4">
    <source>
        <dbReference type="ARBA" id="ARBA00022691"/>
    </source>
</evidence>
<keyword evidence="4" id="KW-0949">S-adenosyl-L-methionine</keyword>
<reference evidence="6 7" key="1">
    <citation type="submission" date="2020-04" db="EMBL/GenBank/DDBJ databases">
        <authorList>
            <person name="De Canck E."/>
        </authorList>
    </citation>
    <scope>NUCLEOTIDE SEQUENCE [LARGE SCALE GENOMIC DNA]</scope>
    <source>
        <strain evidence="6 7">LMG 24238</strain>
    </source>
</reference>
<dbReference type="EC" id="2.1.1.-" evidence="6"/>
<dbReference type="InterPro" id="IPR050723">
    <property type="entry name" value="CFA/CMAS"/>
</dbReference>
<dbReference type="GO" id="GO:0032259">
    <property type="term" value="P:methylation"/>
    <property type="evidence" value="ECO:0007669"/>
    <property type="project" value="UniProtKB-KW"/>
</dbReference>
<dbReference type="GO" id="GO:0008610">
    <property type="term" value="P:lipid biosynthetic process"/>
    <property type="evidence" value="ECO:0007669"/>
    <property type="project" value="InterPro"/>
</dbReference>
<evidence type="ECO:0000313" key="6">
    <source>
        <dbReference type="EMBL" id="CAB3744841.1"/>
    </source>
</evidence>
<evidence type="ECO:0000313" key="7">
    <source>
        <dbReference type="Proteomes" id="UP000494255"/>
    </source>
</evidence>
<keyword evidence="7" id="KW-1185">Reference proteome</keyword>
<keyword evidence="5" id="KW-0443">Lipid metabolism</keyword>
<dbReference type="GeneID" id="97045897"/>
<evidence type="ECO:0000256" key="1">
    <source>
        <dbReference type="ARBA" id="ARBA00010815"/>
    </source>
</evidence>
<dbReference type="PANTHER" id="PTHR43667">
    <property type="entry name" value="CYCLOPROPANE-FATTY-ACYL-PHOSPHOLIPID SYNTHASE"/>
    <property type="match status" value="1"/>
</dbReference>
<keyword evidence="3 6" id="KW-0808">Transferase</keyword>
<evidence type="ECO:0000256" key="2">
    <source>
        <dbReference type="ARBA" id="ARBA00022603"/>
    </source>
</evidence>
<gene>
    <name evidence="6" type="primary">umaA</name>
    <name evidence="6" type="ORF">LMG24238_07356</name>
</gene>